<dbReference type="Gene3D" id="1.10.357.10">
    <property type="entry name" value="Tetracycline Repressor, domain 2"/>
    <property type="match status" value="1"/>
</dbReference>
<dbReference type="InterPro" id="IPR041583">
    <property type="entry name" value="TetR_C_31"/>
</dbReference>
<name>A0A7J5C1T2_9MICO</name>
<feature type="domain" description="HTH tetR-type" evidence="4">
    <location>
        <begin position="15"/>
        <end position="75"/>
    </location>
</feature>
<reference evidence="5 6" key="1">
    <citation type="submission" date="2019-09" db="EMBL/GenBank/DDBJ databases">
        <title>Phylogeny of genus Pseudoclavibacter and closely related genus.</title>
        <authorList>
            <person name="Li Y."/>
        </authorList>
    </citation>
    <scope>NUCLEOTIDE SEQUENCE [LARGE SCALE GENOMIC DNA]</scope>
    <source>
        <strain evidence="5 6">DSM 23821</strain>
    </source>
</reference>
<proteinExistence type="predicted"/>
<dbReference type="SUPFAM" id="SSF48498">
    <property type="entry name" value="Tetracyclin repressor-like, C-terminal domain"/>
    <property type="match status" value="1"/>
</dbReference>
<feature type="region of interest" description="Disordered" evidence="3">
    <location>
        <begin position="196"/>
        <end position="215"/>
    </location>
</feature>
<gene>
    <name evidence="5" type="ORF">F8O01_01240</name>
</gene>
<sequence length="215" mass="23672">MTVSSQTPVDPPQNALGRAALLRATIDVGLALGLSGITSRSVAEAAGVAHSLVRYHFGSVDALITEALSLAIDEGIENARALAEVPSLTEFTRNLARSVTDSRDTHAFLYEAILESRRRPELVPQVKRYYREYREALSAPLRALGVEDEALLDMVLFAFEGMVFKEVTDSDQRRTREAIRQLRSIVARESGVRLTPPADDDWYGAGRPEHRPGNV</sequence>
<dbReference type="InterPro" id="IPR036271">
    <property type="entry name" value="Tet_transcr_reg_TetR-rel_C_sf"/>
</dbReference>
<evidence type="ECO:0000259" key="4">
    <source>
        <dbReference type="PROSITE" id="PS50977"/>
    </source>
</evidence>
<protein>
    <submittedName>
        <fullName evidence="5">TetR/AcrR family transcriptional regulator</fullName>
    </submittedName>
</protein>
<accession>A0A7J5C1T2</accession>
<dbReference type="InterPro" id="IPR001647">
    <property type="entry name" value="HTH_TetR"/>
</dbReference>
<keyword evidence="6" id="KW-1185">Reference proteome</keyword>
<dbReference type="InterPro" id="IPR009057">
    <property type="entry name" value="Homeodomain-like_sf"/>
</dbReference>
<organism evidence="5 6">
    <name type="scientific">Pseudoclavibacter chungangensis</name>
    <dbReference type="NCBI Taxonomy" id="587635"/>
    <lineage>
        <taxon>Bacteria</taxon>
        <taxon>Bacillati</taxon>
        <taxon>Actinomycetota</taxon>
        <taxon>Actinomycetes</taxon>
        <taxon>Micrococcales</taxon>
        <taxon>Microbacteriaceae</taxon>
        <taxon>Pseudoclavibacter</taxon>
    </lineage>
</organism>
<dbReference type="SUPFAM" id="SSF46689">
    <property type="entry name" value="Homeodomain-like"/>
    <property type="match status" value="1"/>
</dbReference>
<dbReference type="EMBL" id="WBJZ01000001">
    <property type="protein sequence ID" value="KAB1662597.1"/>
    <property type="molecule type" value="Genomic_DNA"/>
</dbReference>
<evidence type="ECO:0000313" key="6">
    <source>
        <dbReference type="Proteomes" id="UP000467240"/>
    </source>
</evidence>
<dbReference type="GO" id="GO:0003677">
    <property type="term" value="F:DNA binding"/>
    <property type="evidence" value="ECO:0007669"/>
    <property type="project" value="UniProtKB-UniRule"/>
</dbReference>
<dbReference type="Proteomes" id="UP000467240">
    <property type="component" value="Unassembled WGS sequence"/>
</dbReference>
<evidence type="ECO:0000256" key="1">
    <source>
        <dbReference type="ARBA" id="ARBA00023125"/>
    </source>
</evidence>
<comment type="caution">
    <text evidence="5">The sequence shown here is derived from an EMBL/GenBank/DDBJ whole genome shotgun (WGS) entry which is preliminary data.</text>
</comment>
<dbReference type="RefSeq" id="WP_158039030.1">
    <property type="nucleotide sequence ID" value="NZ_JACCFV010000001.1"/>
</dbReference>
<dbReference type="AlphaFoldDB" id="A0A7J5C1T2"/>
<dbReference type="Pfam" id="PF17940">
    <property type="entry name" value="TetR_C_31"/>
    <property type="match status" value="1"/>
</dbReference>
<evidence type="ECO:0000256" key="2">
    <source>
        <dbReference type="PROSITE-ProRule" id="PRU00335"/>
    </source>
</evidence>
<keyword evidence="1 2" id="KW-0238">DNA-binding</keyword>
<dbReference type="PROSITE" id="PS50977">
    <property type="entry name" value="HTH_TETR_2"/>
    <property type="match status" value="1"/>
</dbReference>
<evidence type="ECO:0000256" key="3">
    <source>
        <dbReference type="SAM" id="MobiDB-lite"/>
    </source>
</evidence>
<feature type="DNA-binding region" description="H-T-H motif" evidence="2">
    <location>
        <begin position="38"/>
        <end position="57"/>
    </location>
</feature>
<dbReference type="OrthoDB" id="9816296at2"/>
<evidence type="ECO:0000313" key="5">
    <source>
        <dbReference type="EMBL" id="KAB1662597.1"/>
    </source>
</evidence>